<organism evidence="2 3">
    <name type="scientific">Mycetomoellerius zeteki</name>
    <dbReference type="NCBI Taxonomy" id="64791"/>
    <lineage>
        <taxon>Eukaryota</taxon>
        <taxon>Metazoa</taxon>
        <taxon>Ecdysozoa</taxon>
        <taxon>Arthropoda</taxon>
        <taxon>Hexapoda</taxon>
        <taxon>Insecta</taxon>
        <taxon>Pterygota</taxon>
        <taxon>Neoptera</taxon>
        <taxon>Endopterygota</taxon>
        <taxon>Hymenoptera</taxon>
        <taxon>Apocrita</taxon>
        <taxon>Aculeata</taxon>
        <taxon>Formicoidea</taxon>
        <taxon>Formicidae</taxon>
        <taxon>Myrmicinae</taxon>
        <taxon>Mycetomoellerius</taxon>
    </lineage>
</organism>
<feature type="compositionally biased region" description="Basic and acidic residues" evidence="1">
    <location>
        <begin position="105"/>
        <end position="125"/>
    </location>
</feature>
<evidence type="ECO:0000313" key="2">
    <source>
        <dbReference type="EMBL" id="KYQ48296.1"/>
    </source>
</evidence>
<evidence type="ECO:0000256" key="1">
    <source>
        <dbReference type="SAM" id="MobiDB-lite"/>
    </source>
</evidence>
<proteinExistence type="predicted"/>
<sequence>MAVSPGKNKLKMGSASRYYGAYLIYDVANSCLAALHAKMPPPVVVTRTNPPSPMHVQNPPSTSPMEQPIPDGLLAPDFVGCCGPPPQPPISRKMGANIGGRQTRIRKDKELIRSERERESKKGWRNEGGMENAGDAKEVEGPLVKPTEVAGGFSPGIKRTR</sequence>
<dbReference type="AlphaFoldDB" id="A0A151WKD5"/>
<reference evidence="2 3" key="1">
    <citation type="submission" date="2015-09" db="EMBL/GenBank/DDBJ databases">
        <title>Trachymyrmex zeteki WGS genome.</title>
        <authorList>
            <person name="Nygaard S."/>
            <person name="Hu H."/>
            <person name="Boomsma J."/>
            <person name="Zhang G."/>
        </authorList>
    </citation>
    <scope>NUCLEOTIDE SEQUENCE [LARGE SCALE GENOMIC DNA]</scope>
    <source>
        <strain evidence="2">Tzet28-1</strain>
        <tissue evidence="2">Whole body</tissue>
    </source>
</reference>
<evidence type="ECO:0000313" key="3">
    <source>
        <dbReference type="Proteomes" id="UP000075809"/>
    </source>
</evidence>
<keyword evidence="3" id="KW-1185">Reference proteome</keyword>
<gene>
    <name evidence="2" type="ORF">ALC60_12624</name>
</gene>
<dbReference type="EMBL" id="KQ983012">
    <property type="protein sequence ID" value="KYQ48296.1"/>
    <property type="molecule type" value="Genomic_DNA"/>
</dbReference>
<protein>
    <submittedName>
        <fullName evidence="2">Uncharacterized protein</fullName>
    </submittedName>
</protein>
<accession>A0A151WKD5</accession>
<feature type="region of interest" description="Disordered" evidence="1">
    <location>
        <begin position="54"/>
        <end position="161"/>
    </location>
</feature>
<dbReference type="Proteomes" id="UP000075809">
    <property type="component" value="Unassembled WGS sequence"/>
</dbReference>
<name>A0A151WKD5_9HYME</name>